<evidence type="ECO:0000256" key="10">
    <source>
        <dbReference type="RuleBase" id="RU369019"/>
    </source>
</evidence>
<evidence type="ECO:0000256" key="8">
    <source>
        <dbReference type="ARBA" id="ARBA00022989"/>
    </source>
</evidence>
<dbReference type="SUPFAM" id="SSF69322">
    <property type="entry name" value="Tricorn protease domain 2"/>
    <property type="match status" value="1"/>
</dbReference>
<comment type="similarity">
    <text evidence="10">Belongs to the WD repeat SEC12 family.</text>
</comment>
<evidence type="ECO:0000256" key="7">
    <source>
        <dbReference type="ARBA" id="ARBA00022927"/>
    </source>
</evidence>
<dbReference type="AlphaFoldDB" id="A0A151GSW5"/>
<evidence type="ECO:0000256" key="5">
    <source>
        <dbReference type="ARBA" id="ARBA00022824"/>
    </source>
</evidence>
<keyword evidence="6" id="KW-0931">ER-Golgi transport</keyword>
<evidence type="ECO:0000313" key="12">
    <source>
        <dbReference type="EMBL" id="KYK60209.1"/>
    </source>
</evidence>
<evidence type="ECO:0000256" key="11">
    <source>
        <dbReference type="SAM" id="MobiDB-lite"/>
    </source>
</evidence>
<dbReference type="Gene3D" id="2.130.10.10">
    <property type="entry name" value="YVTN repeat-like/Quinoprotein amine dehydrogenase"/>
    <property type="match status" value="1"/>
</dbReference>
<evidence type="ECO:0000256" key="1">
    <source>
        <dbReference type="ARBA" id="ARBA00022448"/>
    </source>
</evidence>
<dbReference type="STRING" id="98403.A0A151GSW5"/>
<keyword evidence="2 10" id="KW-0853">WD repeat</keyword>
<organism evidence="12 13">
    <name type="scientific">Drechmeria coniospora</name>
    <name type="common">Nematophagous fungus</name>
    <name type="synonym">Meria coniospora</name>
    <dbReference type="NCBI Taxonomy" id="98403"/>
    <lineage>
        <taxon>Eukaryota</taxon>
        <taxon>Fungi</taxon>
        <taxon>Dikarya</taxon>
        <taxon>Ascomycota</taxon>
        <taxon>Pezizomycotina</taxon>
        <taxon>Sordariomycetes</taxon>
        <taxon>Hypocreomycetidae</taxon>
        <taxon>Hypocreales</taxon>
        <taxon>Ophiocordycipitaceae</taxon>
        <taxon>Drechmeria</taxon>
    </lineage>
</organism>
<keyword evidence="4 10" id="KW-0677">Repeat</keyword>
<dbReference type="GO" id="GO:0000139">
    <property type="term" value="C:Golgi membrane"/>
    <property type="evidence" value="ECO:0007669"/>
    <property type="project" value="UniProtKB-SubCell"/>
</dbReference>
<dbReference type="GO" id="GO:0003400">
    <property type="term" value="P:regulation of COPII vesicle coating"/>
    <property type="evidence" value="ECO:0007669"/>
    <property type="project" value="UniProtKB-UniRule"/>
</dbReference>
<dbReference type="EMBL" id="LAYC01000001">
    <property type="protein sequence ID" value="KYK60209.1"/>
    <property type="molecule type" value="Genomic_DNA"/>
</dbReference>
<comment type="function">
    <text evidence="10">Guanine nucleotide-exchange factor (GEF) required for the formation or budding of transport vesicles from the ER.</text>
</comment>
<accession>A0A151GSW5</accession>
<dbReference type="InterPro" id="IPR045260">
    <property type="entry name" value="Sec12-like"/>
</dbReference>
<keyword evidence="5 10" id="KW-0256">Endoplasmic reticulum</keyword>
<evidence type="ECO:0000256" key="6">
    <source>
        <dbReference type="ARBA" id="ARBA00022892"/>
    </source>
</evidence>
<feature type="region of interest" description="Disordered" evidence="11">
    <location>
        <begin position="1"/>
        <end position="31"/>
    </location>
</feature>
<feature type="compositionally biased region" description="Low complexity" evidence="11">
    <location>
        <begin position="8"/>
        <end position="26"/>
    </location>
</feature>
<dbReference type="GO" id="GO:0005789">
    <property type="term" value="C:endoplasmic reticulum membrane"/>
    <property type="evidence" value="ECO:0007669"/>
    <property type="project" value="UniProtKB-SubCell"/>
</dbReference>
<dbReference type="GeneID" id="63713988"/>
<keyword evidence="9" id="KW-0472">Membrane</keyword>
<gene>
    <name evidence="12" type="ORF">DCS_01345</name>
</gene>
<protein>
    <recommendedName>
        <fullName evidence="10">Guanine nucleotide-exchange factor SEC12</fullName>
    </recommendedName>
</protein>
<keyword evidence="3" id="KW-0812">Transmembrane</keyword>
<dbReference type="GO" id="GO:0006888">
    <property type="term" value="P:endoplasmic reticulum to Golgi vesicle-mediated transport"/>
    <property type="evidence" value="ECO:0007669"/>
    <property type="project" value="UniProtKB-UniRule"/>
</dbReference>
<keyword evidence="8" id="KW-1133">Transmembrane helix</keyword>
<evidence type="ECO:0000256" key="2">
    <source>
        <dbReference type="ARBA" id="ARBA00022574"/>
    </source>
</evidence>
<keyword evidence="7 10" id="KW-0653">Protein transport</keyword>
<dbReference type="PANTHER" id="PTHR23284">
    <property type="entry name" value="PROLACTIN REGULATORY ELEMENT BINDING PROTEIN"/>
    <property type="match status" value="1"/>
</dbReference>
<keyword evidence="1 10" id="KW-0813">Transport</keyword>
<evidence type="ECO:0000313" key="13">
    <source>
        <dbReference type="Proteomes" id="UP000076580"/>
    </source>
</evidence>
<name>A0A151GSW5_DRECN</name>
<sequence>MFIPAACSSEFSPPSTSPTSSRSQQSIEDMAPPLSSASIELDYPLYALDFDPEDANRLVVGGGGGPGHSGVGNKITVLERDGQDELRIAGAIDLPRDEDCVMSLALAGRKSKSTQILAGVNSSPAEMAKGINQHLRTLVVESSKSRASAGVKAAGLTVRELSRTALFEKPSPDAYQRRLRLAGTTGVVSTGMGNEPQIAVFDTAGGQPRAKGVVELAQEAEDVDVVQTGQASFQLAFCHKYELHVLNISKKKAEPELIFTMPDDDGGARPVFRSLRYLTPEFILAVANLPGRSGVLIQCLRLPAAGQERAGMAATARIPRKMSASALAVVNLAPGSTSWARAGNTQFLIAVAGNDSSISLYGLEHKASNLLHLLSGLDPICTLKDVHVGGNITGVAFSRFVTPKTHTRQQSVRLASISMQKTVVMHSIPLRKQVETAAARGKDAAAPTVRYVSSMKPRAPSSRPLVAVLTLFVLIMAMVGQAVMEMYGRSEPFIFANSLLPAWHGTLGSPDFPSAAFFDGALADLFAGGKAADGREKVVLLDTDHAAASADTSSPDGKIKADVYDSDVHGAAKAWEELGDEEKDIWRERLREAGAWTQGMGENVFKGVFFGQIAAAIGDAVAN</sequence>
<dbReference type="GO" id="GO:0015031">
    <property type="term" value="P:protein transport"/>
    <property type="evidence" value="ECO:0007669"/>
    <property type="project" value="UniProtKB-KW"/>
</dbReference>
<dbReference type="GO" id="GO:0005085">
    <property type="term" value="F:guanyl-nucleotide exchange factor activity"/>
    <property type="evidence" value="ECO:0007669"/>
    <property type="project" value="InterPro"/>
</dbReference>
<dbReference type="InParanoid" id="A0A151GSW5"/>
<comment type="subcellular location">
    <subcellularLocation>
        <location evidence="10">Endoplasmic reticulum membrane</location>
        <topology evidence="10">Single-pass type II membrane protein</topology>
    </subcellularLocation>
    <subcellularLocation>
        <location evidence="10">Golgi apparatus membrane</location>
        <topology evidence="10">Single-pass type II membrane protein</topology>
    </subcellularLocation>
</comment>
<comment type="caution">
    <text evidence="12">The sequence shown here is derived from an EMBL/GenBank/DDBJ whole genome shotgun (WGS) entry which is preliminary data.</text>
</comment>
<proteinExistence type="inferred from homology"/>
<dbReference type="InterPro" id="IPR015943">
    <property type="entry name" value="WD40/YVTN_repeat-like_dom_sf"/>
</dbReference>
<dbReference type="PANTHER" id="PTHR23284:SF0">
    <property type="entry name" value="PROLACTIN REGULATORY ELEMENT-BINDING PROTEIN"/>
    <property type="match status" value="1"/>
</dbReference>
<evidence type="ECO:0000256" key="9">
    <source>
        <dbReference type="ARBA" id="ARBA00023136"/>
    </source>
</evidence>
<dbReference type="RefSeq" id="XP_040659561.1">
    <property type="nucleotide sequence ID" value="XM_040798678.1"/>
</dbReference>
<keyword evidence="13" id="KW-1185">Reference proteome</keyword>
<evidence type="ECO:0000256" key="4">
    <source>
        <dbReference type="ARBA" id="ARBA00022737"/>
    </source>
</evidence>
<dbReference type="Proteomes" id="UP000076580">
    <property type="component" value="Chromosome 01"/>
</dbReference>
<evidence type="ECO:0000256" key="3">
    <source>
        <dbReference type="ARBA" id="ARBA00022692"/>
    </source>
</evidence>
<reference evidence="12 13" key="1">
    <citation type="journal article" date="2016" name="Sci. Rep.">
        <title>Insights into Adaptations to a Near-Obligate Nematode Endoparasitic Lifestyle from the Finished Genome of Drechmeria coniospora.</title>
        <authorList>
            <person name="Zhang L."/>
            <person name="Zhou Z."/>
            <person name="Guo Q."/>
            <person name="Fokkens L."/>
            <person name="Miskei M."/>
            <person name="Pocsi I."/>
            <person name="Zhang W."/>
            <person name="Chen M."/>
            <person name="Wang L."/>
            <person name="Sun Y."/>
            <person name="Donzelli B.G."/>
            <person name="Gibson D.M."/>
            <person name="Nelson D.R."/>
            <person name="Luo J.G."/>
            <person name="Rep M."/>
            <person name="Liu H."/>
            <person name="Yang S."/>
            <person name="Wang J."/>
            <person name="Krasnoff S.B."/>
            <person name="Xu Y."/>
            <person name="Molnar I."/>
            <person name="Lin M."/>
        </authorList>
    </citation>
    <scope>NUCLEOTIDE SEQUENCE [LARGE SCALE GENOMIC DNA]</scope>
    <source>
        <strain evidence="12 13">ARSEF 6962</strain>
    </source>
</reference>